<dbReference type="RefSeq" id="WP_341627963.1">
    <property type="nucleotide sequence ID" value="NZ_JBAKBA010000019.1"/>
</dbReference>
<accession>A0ABU9HBZ1</accession>
<organism evidence="2 3">
    <name type="scientific">Psychromonas arctica</name>
    <dbReference type="NCBI Taxonomy" id="168275"/>
    <lineage>
        <taxon>Bacteria</taxon>
        <taxon>Pseudomonadati</taxon>
        <taxon>Pseudomonadota</taxon>
        <taxon>Gammaproteobacteria</taxon>
        <taxon>Alteromonadales</taxon>
        <taxon>Psychromonadaceae</taxon>
        <taxon>Psychromonas</taxon>
    </lineage>
</organism>
<evidence type="ECO:0000313" key="3">
    <source>
        <dbReference type="Proteomes" id="UP001366060"/>
    </source>
</evidence>
<evidence type="ECO:0000256" key="1">
    <source>
        <dbReference type="SAM" id="Phobius"/>
    </source>
</evidence>
<feature type="transmembrane region" description="Helical" evidence="1">
    <location>
        <begin position="37"/>
        <end position="57"/>
    </location>
</feature>
<keyword evidence="3" id="KW-1185">Reference proteome</keyword>
<keyword evidence="1" id="KW-0812">Transmembrane</keyword>
<comment type="caution">
    <text evidence="2">The sequence shown here is derived from an EMBL/GenBank/DDBJ whole genome shotgun (WGS) entry which is preliminary data.</text>
</comment>
<sequence>MTILIILGMLFLALVLMVVLGERFAKPIDQQQQAKYSKILPILVFIMLIVALIKAVVENGGF</sequence>
<dbReference type="EMBL" id="JBAKBA010000019">
    <property type="protein sequence ID" value="MEL0659405.1"/>
    <property type="molecule type" value="Genomic_DNA"/>
</dbReference>
<protein>
    <submittedName>
        <fullName evidence="2">Uncharacterized protein</fullName>
    </submittedName>
</protein>
<gene>
    <name evidence="2" type="ORF">V6255_09670</name>
</gene>
<evidence type="ECO:0000313" key="2">
    <source>
        <dbReference type="EMBL" id="MEL0659405.1"/>
    </source>
</evidence>
<dbReference type="Proteomes" id="UP001366060">
    <property type="component" value="Unassembled WGS sequence"/>
</dbReference>
<name>A0ABU9HBZ1_9GAMM</name>
<reference evidence="2 3" key="1">
    <citation type="submission" date="2024-02" db="EMBL/GenBank/DDBJ databases">
        <title>Bacteria isolated from the canopy kelp, Nereocystis luetkeana.</title>
        <authorList>
            <person name="Pfister C.A."/>
            <person name="Younker I.T."/>
            <person name="Light S.H."/>
        </authorList>
    </citation>
    <scope>NUCLEOTIDE SEQUENCE [LARGE SCALE GENOMIC DNA]</scope>
    <source>
        <strain evidence="2 3">TI.2.07</strain>
    </source>
</reference>
<keyword evidence="1" id="KW-1133">Transmembrane helix</keyword>
<keyword evidence="1" id="KW-0472">Membrane</keyword>
<proteinExistence type="predicted"/>